<organism evidence="1">
    <name type="scientific">freshwater metagenome</name>
    <dbReference type="NCBI Taxonomy" id="449393"/>
    <lineage>
        <taxon>unclassified sequences</taxon>
        <taxon>metagenomes</taxon>
        <taxon>ecological metagenomes</taxon>
    </lineage>
</organism>
<sequence>MLRLLIGVDVEDPVGADVVEAKIPGGGEVAVPWSMQHHGAVRLCDRDRVIAAARIDDDDLVAEIADRREAATKMLCFVLDDDGRSDERPIAGHSVAGIPA</sequence>
<reference evidence="1" key="1">
    <citation type="submission" date="2020-05" db="EMBL/GenBank/DDBJ databases">
        <authorList>
            <person name="Chiriac C."/>
            <person name="Salcher M."/>
            <person name="Ghai R."/>
            <person name="Kavagutti S V."/>
        </authorList>
    </citation>
    <scope>NUCLEOTIDE SEQUENCE</scope>
</reference>
<protein>
    <submittedName>
        <fullName evidence="1">Unannotated protein</fullName>
    </submittedName>
</protein>
<accession>A0A6J7C6K8</accession>
<dbReference type="EMBL" id="CAFBIY010000308">
    <property type="protein sequence ID" value="CAB4853676.1"/>
    <property type="molecule type" value="Genomic_DNA"/>
</dbReference>
<proteinExistence type="predicted"/>
<gene>
    <name evidence="1" type="ORF">UFOPK3267_03211</name>
</gene>
<dbReference type="AlphaFoldDB" id="A0A6J7C6K8"/>
<evidence type="ECO:0000313" key="1">
    <source>
        <dbReference type="EMBL" id="CAB4853676.1"/>
    </source>
</evidence>
<name>A0A6J7C6K8_9ZZZZ</name>